<comment type="caution">
    <text evidence="4">The sequence shown here is derived from an EMBL/GenBank/DDBJ whole genome shotgun (WGS) entry which is preliminary data.</text>
</comment>
<feature type="compositionally biased region" description="Basic and acidic residues" evidence="1">
    <location>
        <begin position="662"/>
        <end position="693"/>
    </location>
</feature>
<feature type="domain" description="DUF659" evidence="2">
    <location>
        <begin position="73"/>
        <end position="228"/>
    </location>
</feature>
<feature type="region of interest" description="Disordered" evidence="1">
    <location>
        <begin position="646"/>
        <end position="715"/>
    </location>
</feature>
<accession>A0A388JLR0</accession>
<dbReference type="InterPro" id="IPR008906">
    <property type="entry name" value="HATC_C_dom"/>
</dbReference>
<evidence type="ECO:0000313" key="4">
    <source>
        <dbReference type="EMBL" id="GBG58738.1"/>
    </source>
</evidence>
<evidence type="ECO:0000259" key="2">
    <source>
        <dbReference type="Pfam" id="PF04937"/>
    </source>
</evidence>
<gene>
    <name evidence="4" type="ORF">CBR_g138</name>
</gene>
<dbReference type="InterPro" id="IPR007021">
    <property type="entry name" value="DUF659"/>
</dbReference>
<dbReference type="Proteomes" id="UP000265515">
    <property type="component" value="Unassembled WGS sequence"/>
</dbReference>
<dbReference type="AlphaFoldDB" id="A0A388JLR0"/>
<dbReference type="GO" id="GO:0046983">
    <property type="term" value="F:protein dimerization activity"/>
    <property type="evidence" value="ECO:0007669"/>
    <property type="project" value="InterPro"/>
</dbReference>
<dbReference type="PANTHER" id="PTHR32166">
    <property type="entry name" value="OSJNBA0013A04.12 PROTEIN"/>
    <property type="match status" value="1"/>
</dbReference>
<feature type="domain" description="HAT C-terminal dimerisation" evidence="3">
    <location>
        <begin position="371"/>
        <end position="438"/>
    </location>
</feature>
<sequence length="715" mass="82045">MKMLKLCPSRTGEIVHKLVAQRAKVLPSDKKTHYLLQNYRQLHNNNFLNFDTTLKLHELYLEVARARPKVKLPSAKHIRTLMIDFIFLRIQKQVQPLTACWDVTGCTFITDGSTDRREKPVMNFLAAREQGAVLVATMSMDGKKKTGPALSKLWEKIMREIGLQRINAICTDNAEMNKKAAQILERRTDLAVSRIPWVPCVEHCCSLLLRDISKLDWIKGTVKRSHTIVKFTRNHHCTHSLMMSLDDSLSLLRPTEVRFGSVYMMMERLYDRRAILKQMVERSLVGRWKAMLWSTTKLQSKADLIFFTLRNEGWWPELKKVVEVMDVCIASEDGQGRDCPVKPCGVRPTNGEDAGGGRADGGAATYVADSNTISPSEWWATHGGDVPQLQAIAMKVMGMWSTATPAERKWSSMDLFHSKRRNQLNPSTLEKLVYIHWNMQLLHSGKNLKDVGYIDLWAQFFESLLEPEADDGSILKDPVEEKDKTEDKLVRERTFIKTLKGRIPKNLEDEEEEEECTDDNDLDDEGKLMSHQTMTELGIPPSISCTTYVGMREAAQRRRERLPTTPSQCTANTTAHYNIQSDVEVPQTDTDMEMVLCHGPINKDEEEADRAQAWVNADQERVQRRMREEEERRAAIPTCRELEKLKKKVGEQESESVGNMGRLEEEKEEAIGQREEEAEHEIGQPREEKKKMEEQEEGEEEAGMKQQEEEEEEGE</sequence>
<evidence type="ECO:0000256" key="1">
    <source>
        <dbReference type="SAM" id="MobiDB-lite"/>
    </source>
</evidence>
<evidence type="ECO:0000313" key="5">
    <source>
        <dbReference type="Proteomes" id="UP000265515"/>
    </source>
</evidence>
<keyword evidence="5" id="KW-1185">Reference proteome</keyword>
<name>A0A388JLR0_CHABU</name>
<dbReference type="EMBL" id="BFEA01000001">
    <property type="protein sequence ID" value="GBG58738.1"/>
    <property type="molecule type" value="Genomic_DNA"/>
</dbReference>
<proteinExistence type="predicted"/>
<protein>
    <recommendedName>
        <fullName evidence="6">DUF659 domain-containing protein</fullName>
    </recommendedName>
</protein>
<feature type="region of interest" description="Disordered" evidence="1">
    <location>
        <begin position="505"/>
        <end position="526"/>
    </location>
</feature>
<evidence type="ECO:0000259" key="3">
    <source>
        <dbReference type="Pfam" id="PF05699"/>
    </source>
</evidence>
<dbReference type="Pfam" id="PF04937">
    <property type="entry name" value="DUF659"/>
    <property type="match status" value="1"/>
</dbReference>
<evidence type="ECO:0008006" key="6">
    <source>
        <dbReference type="Google" id="ProtNLM"/>
    </source>
</evidence>
<organism evidence="4 5">
    <name type="scientific">Chara braunii</name>
    <name type="common">Braun's stonewort</name>
    <dbReference type="NCBI Taxonomy" id="69332"/>
    <lineage>
        <taxon>Eukaryota</taxon>
        <taxon>Viridiplantae</taxon>
        <taxon>Streptophyta</taxon>
        <taxon>Charophyceae</taxon>
        <taxon>Charales</taxon>
        <taxon>Characeae</taxon>
        <taxon>Chara</taxon>
    </lineage>
</organism>
<dbReference type="PANTHER" id="PTHR32166:SF123">
    <property type="entry name" value="BED-TYPE DOMAIN-CONTAINING PROTEIN"/>
    <property type="match status" value="1"/>
</dbReference>
<feature type="compositionally biased region" description="Acidic residues" evidence="1">
    <location>
        <begin position="508"/>
        <end position="524"/>
    </location>
</feature>
<dbReference type="SUPFAM" id="SSF53098">
    <property type="entry name" value="Ribonuclease H-like"/>
    <property type="match status" value="1"/>
</dbReference>
<dbReference type="Gramene" id="GBG58738">
    <property type="protein sequence ID" value="GBG58738"/>
    <property type="gene ID" value="CBR_g138"/>
</dbReference>
<dbReference type="InterPro" id="IPR012337">
    <property type="entry name" value="RNaseH-like_sf"/>
</dbReference>
<reference evidence="4 5" key="1">
    <citation type="journal article" date="2018" name="Cell">
        <title>The Chara Genome: Secondary Complexity and Implications for Plant Terrestrialization.</title>
        <authorList>
            <person name="Nishiyama T."/>
            <person name="Sakayama H."/>
            <person name="Vries J.D."/>
            <person name="Buschmann H."/>
            <person name="Saint-Marcoux D."/>
            <person name="Ullrich K.K."/>
            <person name="Haas F.B."/>
            <person name="Vanderstraeten L."/>
            <person name="Becker D."/>
            <person name="Lang D."/>
            <person name="Vosolsobe S."/>
            <person name="Rombauts S."/>
            <person name="Wilhelmsson P.K.I."/>
            <person name="Janitza P."/>
            <person name="Kern R."/>
            <person name="Heyl A."/>
            <person name="Rumpler F."/>
            <person name="Villalobos L.I.A.C."/>
            <person name="Clay J.M."/>
            <person name="Skokan R."/>
            <person name="Toyoda A."/>
            <person name="Suzuki Y."/>
            <person name="Kagoshima H."/>
            <person name="Schijlen E."/>
            <person name="Tajeshwar N."/>
            <person name="Catarino B."/>
            <person name="Hetherington A.J."/>
            <person name="Saltykova A."/>
            <person name="Bonnot C."/>
            <person name="Breuninger H."/>
            <person name="Symeonidi A."/>
            <person name="Radhakrishnan G.V."/>
            <person name="Van Nieuwerburgh F."/>
            <person name="Deforce D."/>
            <person name="Chang C."/>
            <person name="Karol K.G."/>
            <person name="Hedrich R."/>
            <person name="Ulvskov P."/>
            <person name="Glockner G."/>
            <person name="Delwiche C.F."/>
            <person name="Petrasek J."/>
            <person name="Van de Peer Y."/>
            <person name="Friml J."/>
            <person name="Beilby M."/>
            <person name="Dolan L."/>
            <person name="Kohara Y."/>
            <person name="Sugano S."/>
            <person name="Fujiyama A."/>
            <person name="Delaux P.-M."/>
            <person name="Quint M."/>
            <person name="TheiBen G."/>
            <person name="Hagemann M."/>
            <person name="Harholt J."/>
            <person name="Dunand C."/>
            <person name="Zachgo S."/>
            <person name="Langdale J."/>
            <person name="Maumus F."/>
            <person name="Straeten D.V.D."/>
            <person name="Gould S.B."/>
            <person name="Rensing S.A."/>
        </authorList>
    </citation>
    <scope>NUCLEOTIDE SEQUENCE [LARGE SCALE GENOMIC DNA]</scope>
    <source>
        <strain evidence="4 5">S276</strain>
    </source>
</reference>
<dbReference type="Pfam" id="PF05699">
    <property type="entry name" value="Dimer_Tnp_hAT"/>
    <property type="match status" value="1"/>
</dbReference>